<keyword evidence="4" id="KW-1185">Reference proteome</keyword>
<comment type="caution">
    <text evidence="3">The sequence shown here is derived from an EMBL/GenBank/DDBJ whole genome shotgun (WGS) entry which is preliminary data.</text>
</comment>
<dbReference type="Proteomes" id="UP000270856">
    <property type="component" value="Unassembled WGS sequence"/>
</dbReference>
<dbReference type="Gene3D" id="3.40.50.880">
    <property type="match status" value="1"/>
</dbReference>
<dbReference type="OrthoDB" id="1387316at2"/>
<protein>
    <submittedName>
        <fullName evidence="3">Glycoside hydrolase family 42</fullName>
    </submittedName>
</protein>
<dbReference type="AlphaFoldDB" id="A0A3N4NDD5"/>
<sequence>MKKNNNSIILKLYFILSSIFMFVACAQENKLTIEATKKIEKLESLMDEAKSKSIDVTREETTLWFSKEFLKFANWDEAHFDEIEKLFGYYQPFTSEKTKYAQELPDFERKKVIEILDKGILNLKKELDGSLKRRPVSKVDWQNIKVKEDMFVSYNKPVFLYDYFSKTVGQPLTNTSVYNNHLGAIYHGGSTLYEVNQDRAINPFILNEDGTFDQEKLKLITDIPDTNVGFMILWNMGMPDWAHKKDPELADGRSLFTGFDIDNPTARQVWSDVIQKAGSLTKGKKVTQMGYVLSNEPHWFSEKNHWTARFNEMTKLSSYTLNKFREWLAKKYNGEIDELNKNWISDFENFGSVEIEIPIDKIKRGTPIWYDWCRYNMDRSIDWFTFLQNQLRITNPDADTSIKIMPNMFTENARSHGIDLEALTELTSMIGDDAKIRERHIRKQEPEEWEERYSYFWEEMSVAYDFMESVSPNKIHFNSESHYLSASNWRKLDVSSDYVRSTTWLSTLHGMDAQLAWFWARDPDGSPEDRLEGELDFFDPALAGSFAGSVNMQPHVANEYTQVMMDLNSFSEEMFAFRKQRRPIRLFYSETSAINKKSHMTELFPMYEALYFEGFPMGYVTENIITKQDNSNWDVILVYKTEYVTDNEFNSLQSYLDQGGTVMIDSKESLSKNEYGKYRTKSLNASKGKLIVLNLDLTPNEIKDKVLNQISESLPEVILTESNGSEYKGCTWRVVKNPKGGYLMNILNIGKNSAVLKIIMKNGQTVNATDLLTGQKLGSIFTLKSNGVLLIEIK</sequence>
<dbReference type="SUPFAM" id="SSF51445">
    <property type="entry name" value="(Trans)glycosidases"/>
    <property type="match status" value="1"/>
</dbReference>
<dbReference type="PROSITE" id="PS51257">
    <property type="entry name" value="PROKAR_LIPOPROTEIN"/>
    <property type="match status" value="1"/>
</dbReference>
<dbReference type="CDD" id="cd03143">
    <property type="entry name" value="A4_beta-galactosidase_middle_domain"/>
    <property type="match status" value="1"/>
</dbReference>
<reference evidence="3 4" key="1">
    <citation type="submission" date="2018-11" db="EMBL/GenBank/DDBJ databases">
        <title>Aureibaculum marinum gen. nov., sp. nov., a member of the family Flavobacteriaceae isolated from the Bohai Sea.</title>
        <authorList>
            <person name="Ji X."/>
        </authorList>
    </citation>
    <scope>NUCLEOTIDE SEQUENCE [LARGE SCALE GENOMIC DNA]</scope>
    <source>
        <strain evidence="3 4">BH-SD17</strain>
    </source>
</reference>
<evidence type="ECO:0000256" key="1">
    <source>
        <dbReference type="SAM" id="Coils"/>
    </source>
</evidence>
<name>A0A3N4NDD5_9FLAO</name>
<keyword evidence="1" id="KW-0175">Coiled coil</keyword>
<accession>A0A3N4NDD5</accession>
<dbReference type="Gene3D" id="3.20.20.80">
    <property type="entry name" value="Glycosidases"/>
    <property type="match status" value="1"/>
</dbReference>
<evidence type="ECO:0000256" key="2">
    <source>
        <dbReference type="SAM" id="SignalP"/>
    </source>
</evidence>
<keyword evidence="2" id="KW-0732">Signal</keyword>
<dbReference type="RefSeq" id="WP_123898802.1">
    <property type="nucleotide sequence ID" value="NZ_RPFJ01000030.1"/>
</dbReference>
<keyword evidence="3" id="KW-0378">Hydrolase</keyword>
<organism evidence="3 4">
    <name type="scientific">Aureibaculum marinum</name>
    <dbReference type="NCBI Taxonomy" id="2487930"/>
    <lineage>
        <taxon>Bacteria</taxon>
        <taxon>Pseudomonadati</taxon>
        <taxon>Bacteroidota</taxon>
        <taxon>Flavobacteriia</taxon>
        <taxon>Flavobacteriales</taxon>
        <taxon>Flavobacteriaceae</taxon>
        <taxon>Aureibaculum</taxon>
    </lineage>
</organism>
<evidence type="ECO:0000313" key="3">
    <source>
        <dbReference type="EMBL" id="RPD93365.1"/>
    </source>
</evidence>
<dbReference type="GO" id="GO:0016787">
    <property type="term" value="F:hydrolase activity"/>
    <property type="evidence" value="ECO:0007669"/>
    <property type="project" value="UniProtKB-KW"/>
</dbReference>
<dbReference type="InterPro" id="IPR029062">
    <property type="entry name" value="Class_I_gatase-like"/>
</dbReference>
<dbReference type="InterPro" id="IPR017853">
    <property type="entry name" value="GH"/>
</dbReference>
<dbReference type="EMBL" id="RPFJ01000030">
    <property type="protein sequence ID" value="RPD93365.1"/>
    <property type="molecule type" value="Genomic_DNA"/>
</dbReference>
<gene>
    <name evidence="3" type="ORF">EGM88_12750</name>
</gene>
<feature type="chain" id="PRO_5018299280" evidence="2">
    <location>
        <begin position="27"/>
        <end position="794"/>
    </location>
</feature>
<evidence type="ECO:0000313" key="4">
    <source>
        <dbReference type="Proteomes" id="UP000270856"/>
    </source>
</evidence>
<proteinExistence type="predicted"/>
<feature type="signal peptide" evidence="2">
    <location>
        <begin position="1"/>
        <end position="26"/>
    </location>
</feature>
<feature type="coiled-coil region" evidence="1">
    <location>
        <begin position="32"/>
        <end position="59"/>
    </location>
</feature>